<feature type="transmembrane region" description="Helical" evidence="1">
    <location>
        <begin position="20"/>
        <end position="43"/>
    </location>
</feature>
<keyword evidence="3" id="KW-1185">Reference proteome</keyword>
<dbReference type="EMBL" id="AP018203">
    <property type="protein sequence ID" value="BAY53766.1"/>
    <property type="molecule type" value="Genomic_DNA"/>
</dbReference>
<organism evidence="2 3">
    <name type="scientific">Leptolyngbya boryana NIES-2135</name>
    <dbReference type="NCBI Taxonomy" id="1973484"/>
    <lineage>
        <taxon>Bacteria</taxon>
        <taxon>Bacillati</taxon>
        <taxon>Cyanobacteriota</taxon>
        <taxon>Cyanophyceae</taxon>
        <taxon>Leptolyngbyales</taxon>
        <taxon>Leptolyngbyaceae</taxon>
        <taxon>Leptolyngbya group</taxon>
        <taxon>Leptolyngbya</taxon>
    </lineage>
</organism>
<name>A0A1Z4JAI1_LEPBY</name>
<reference evidence="2 3" key="1">
    <citation type="submission" date="2017-06" db="EMBL/GenBank/DDBJ databases">
        <title>Genome sequencing of cyanobaciteial culture collection at National Institute for Environmental Studies (NIES).</title>
        <authorList>
            <person name="Hirose Y."/>
            <person name="Shimura Y."/>
            <person name="Fujisawa T."/>
            <person name="Nakamura Y."/>
            <person name="Kawachi M."/>
        </authorList>
    </citation>
    <scope>NUCLEOTIDE SEQUENCE [LARGE SCALE GENOMIC DNA]</scope>
    <source>
        <strain evidence="2 3">NIES-2135</strain>
    </source>
</reference>
<accession>A0A1Z4JAI1</accession>
<evidence type="ECO:0000256" key="1">
    <source>
        <dbReference type="SAM" id="Phobius"/>
    </source>
</evidence>
<gene>
    <name evidence="2" type="ORF">NIES2135_05770</name>
</gene>
<protein>
    <submittedName>
        <fullName evidence="2">Uncharacterized protein</fullName>
    </submittedName>
</protein>
<keyword evidence="1" id="KW-1133">Transmembrane helix</keyword>
<proteinExistence type="predicted"/>
<evidence type="ECO:0000313" key="3">
    <source>
        <dbReference type="Proteomes" id="UP000217895"/>
    </source>
</evidence>
<feature type="transmembrane region" description="Helical" evidence="1">
    <location>
        <begin position="166"/>
        <end position="187"/>
    </location>
</feature>
<dbReference type="Proteomes" id="UP000217895">
    <property type="component" value="Chromosome"/>
</dbReference>
<dbReference type="AlphaFoldDB" id="A0A1Z4JAI1"/>
<keyword evidence="1" id="KW-0472">Membrane</keyword>
<evidence type="ECO:0000313" key="2">
    <source>
        <dbReference type="EMBL" id="BAY53766.1"/>
    </source>
</evidence>
<feature type="transmembrane region" description="Helical" evidence="1">
    <location>
        <begin position="134"/>
        <end position="154"/>
    </location>
</feature>
<keyword evidence="1" id="KW-0812">Transmembrane</keyword>
<sequence>MTDRSIPSSKHGMRLKLQPLAEILLLLLLTDFLAILAHFAFRLVPQFNSLYWAISSDRGFGETFQYIKEFWLVCSFAMLARIRAEWAYLSFSLLFGYLLIDDAFFVHEQVGEWIATTQNFQPVLGLRAVDLGELVVVASTGLFFLVLIGVSYWLGTQKFRWVCKRIFVLLGCLAFVGVVLDALHIMMEVINRPGIPLGFAFELAEDGGEMIVMSLLCWYGISLLKQPDLSPVRTNEVIVSSTSLK</sequence>